<dbReference type="Gene3D" id="2.40.50.100">
    <property type="match status" value="1"/>
</dbReference>
<dbReference type="GO" id="GO:0005762">
    <property type="term" value="C:mitochondrial large ribosomal subunit"/>
    <property type="evidence" value="ECO:0007669"/>
    <property type="project" value="TreeGrafter"/>
</dbReference>
<evidence type="ECO:0000256" key="9">
    <source>
        <dbReference type="ARBA" id="ARBA00022824"/>
    </source>
</evidence>
<evidence type="ECO:0000256" key="20">
    <source>
        <dbReference type="ARBA" id="ARBA00035267"/>
    </source>
</evidence>
<evidence type="ECO:0000256" key="18">
    <source>
        <dbReference type="ARBA" id="ARBA00023242"/>
    </source>
</evidence>
<evidence type="ECO:0000256" key="22">
    <source>
        <dbReference type="ARBA" id="ARBA00076963"/>
    </source>
</evidence>
<evidence type="ECO:0000256" key="2">
    <source>
        <dbReference type="ARBA" id="ARBA00004259"/>
    </source>
</evidence>
<evidence type="ECO:0000256" key="10">
    <source>
        <dbReference type="ARBA" id="ARBA00022848"/>
    </source>
</evidence>
<dbReference type="GO" id="GO:0005743">
    <property type="term" value="C:mitochondrial inner membrane"/>
    <property type="evidence" value="ECO:0007669"/>
    <property type="project" value="UniProtKB-ARBA"/>
</dbReference>
<dbReference type="PROSITE" id="PS51450">
    <property type="entry name" value="LRR"/>
    <property type="match status" value="1"/>
</dbReference>
<dbReference type="PRINTS" id="PR00063">
    <property type="entry name" value="RIBOSOMALL27"/>
</dbReference>
<evidence type="ECO:0000256" key="1">
    <source>
        <dbReference type="ARBA" id="ARBA00004173"/>
    </source>
</evidence>
<evidence type="ECO:0000256" key="6">
    <source>
        <dbReference type="ARBA" id="ARBA00022614"/>
    </source>
</evidence>
<evidence type="ECO:0000256" key="19">
    <source>
        <dbReference type="ARBA" id="ARBA00023274"/>
    </source>
</evidence>
<dbReference type="PANTHER" id="PTHR15893">
    <property type="entry name" value="RIBOSOMAL PROTEIN L27"/>
    <property type="match status" value="1"/>
</dbReference>
<keyword evidence="16" id="KW-0496">Mitochondrion</keyword>
<evidence type="ECO:0000256" key="15">
    <source>
        <dbReference type="ARBA" id="ARBA00023054"/>
    </source>
</evidence>
<dbReference type="InterPro" id="IPR003591">
    <property type="entry name" value="Leu-rich_rpt_typical-subtyp"/>
</dbReference>
<dbReference type="Proteomes" id="UP000694404">
    <property type="component" value="Unplaced"/>
</dbReference>
<evidence type="ECO:0000256" key="3">
    <source>
        <dbReference type="ARBA" id="ARBA00004464"/>
    </source>
</evidence>
<dbReference type="GO" id="GO:0003735">
    <property type="term" value="F:structural constituent of ribosome"/>
    <property type="evidence" value="ECO:0007669"/>
    <property type="project" value="InterPro"/>
</dbReference>
<gene>
    <name evidence="24" type="primary">LRRC59</name>
</gene>
<dbReference type="GO" id="GO:0042645">
    <property type="term" value="C:mitochondrial nucleoid"/>
    <property type="evidence" value="ECO:0007669"/>
    <property type="project" value="Ensembl"/>
</dbReference>
<keyword evidence="7" id="KW-0812">Transmembrane</keyword>
<evidence type="ECO:0000256" key="14">
    <source>
        <dbReference type="ARBA" id="ARBA00022989"/>
    </source>
</evidence>
<dbReference type="Pfam" id="PF01016">
    <property type="entry name" value="Ribosomal_L27"/>
    <property type="match status" value="1"/>
</dbReference>
<keyword evidence="8" id="KW-0677">Repeat</keyword>
<evidence type="ECO:0000256" key="23">
    <source>
        <dbReference type="SAM" id="MobiDB-lite"/>
    </source>
</evidence>
<keyword evidence="12" id="KW-0735">Signal-anchor</keyword>
<evidence type="ECO:0000256" key="5">
    <source>
        <dbReference type="ARBA" id="ARBA00010797"/>
    </source>
</evidence>
<keyword evidence="14" id="KW-1133">Transmembrane helix</keyword>
<dbReference type="InterPro" id="IPR001684">
    <property type="entry name" value="Ribosomal_bL27"/>
</dbReference>
<comment type="subcellular location">
    <subcellularLocation>
        <location evidence="4">Endoplasmic reticulum membrane</location>
        <topology evidence="4">Single-pass type II membrane protein</topology>
    </subcellularLocation>
    <subcellularLocation>
        <location evidence="3">Microsome membrane</location>
        <topology evidence="3">Single-pass type II membrane protein</topology>
    </subcellularLocation>
    <subcellularLocation>
        <location evidence="1">Mitochondrion</location>
    </subcellularLocation>
    <subcellularLocation>
        <location evidence="2">Nucleus envelope</location>
    </subcellularLocation>
</comment>
<proteinExistence type="inferred from homology"/>
<dbReference type="Pfam" id="PF00560">
    <property type="entry name" value="LRR_1"/>
    <property type="match status" value="1"/>
</dbReference>
<evidence type="ECO:0000256" key="16">
    <source>
        <dbReference type="ARBA" id="ARBA00023128"/>
    </source>
</evidence>
<dbReference type="Pfam" id="PF13855">
    <property type="entry name" value="LRR_8"/>
    <property type="match status" value="1"/>
</dbReference>
<dbReference type="PRINTS" id="PR00019">
    <property type="entry name" value="LEURICHRPT"/>
</dbReference>
<keyword evidence="9" id="KW-0256">Endoplasmic reticulum</keyword>
<dbReference type="Gene3D" id="3.80.10.10">
    <property type="entry name" value="Ribonuclease Inhibitor"/>
    <property type="match status" value="1"/>
</dbReference>
<keyword evidence="6" id="KW-0433">Leucine-rich repeat</keyword>
<dbReference type="SMART" id="SM00369">
    <property type="entry name" value="LRR_TYP"/>
    <property type="match status" value="4"/>
</dbReference>
<dbReference type="AlphaFoldDB" id="A0A8C0H0I4"/>
<dbReference type="Ensembl" id="ENSCABT00000017519.1">
    <property type="protein sequence ID" value="ENSCABP00000015968.1"/>
    <property type="gene ID" value="ENSCABG00000011912.1"/>
</dbReference>
<dbReference type="FunFam" id="3.80.10.10:FF:000141">
    <property type="entry name" value="Leucine-rich repeat-containing protein 59"/>
    <property type="match status" value="1"/>
</dbReference>
<comment type="similarity">
    <text evidence="5">Belongs to the bacterial ribosomal protein bL27 family.</text>
</comment>
<feature type="region of interest" description="Disordered" evidence="23">
    <location>
        <begin position="170"/>
        <end position="220"/>
    </location>
</feature>
<dbReference type="PANTHER" id="PTHR15893:SF0">
    <property type="entry name" value="LARGE RIBOSOMAL SUBUNIT PROTEIN BL27M"/>
    <property type="match status" value="1"/>
</dbReference>
<dbReference type="GO" id="GO:0005789">
    <property type="term" value="C:endoplasmic reticulum membrane"/>
    <property type="evidence" value="ECO:0007669"/>
    <property type="project" value="UniProtKB-SubCell"/>
</dbReference>
<keyword evidence="15" id="KW-0175">Coiled coil</keyword>
<dbReference type="GeneTree" id="ENSGT00390000017385"/>
<evidence type="ECO:0000313" key="25">
    <source>
        <dbReference type="Proteomes" id="UP000694404"/>
    </source>
</evidence>
<name>A0A8C0H0I4_CHEAB</name>
<keyword evidence="10" id="KW-0492">Microsome</keyword>
<organism evidence="24 25">
    <name type="scientific">Chelonoidis abingdonii</name>
    <name type="common">Abingdon island giant tortoise</name>
    <name type="synonym">Testudo abingdonii</name>
    <dbReference type="NCBI Taxonomy" id="106734"/>
    <lineage>
        <taxon>Eukaryota</taxon>
        <taxon>Metazoa</taxon>
        <taxon>Chordata</taxon>
        <taxon>Craniata</taxon>
        <taxon>Vertebrata</taxon>
        <taxon>Euteleostomi</taxon>
        <taxon>Archelosauria</taxon>
        <taxon>Testudinata</taxon>
        <taxon>Testudines</taxon>
        <taxon>Cryptodira</taxon>
        <taxon>Durocryptodira</taxon>
        <taxon>Testudinoidea</taxon>
        <taxon>Testudinidae</taxon>
        <taxon>Chelonoidis</taxon>
    </lineage>
</organism>
<evidence type="ECO:0000256" key="13">
    <source>
        <dbReference type="ARBA" id="ARBA00022980"/>
    </source>
</evidence>
<evidence type="ECO:0000313" key="24">
    <source>
        <dbReference type="Ensembl" id="ENSCABP00000015968.1"/>
    </source>
</evidence>
<keyword evidence="17" id="KW-0472">Membrane</keyword>
<evidence type="ECO:0000256" key="11">
    <source>
        <dbReference type="ARBA" id="ARBA00022946"/>
    </source>
</evidence>
<keyword evidence="18" id="KW-0539">Nucleus</keyword>
<accession>A0A8C0H0I4</accession>
<keyword evidence="13" id="KW-0689">Ribosomal protein</keyword>
<protein>
    <recommendedName>
        <fullName evidence="20">Large ribosomal subunit protein bL27m</fullName>
    </recommendedName>
    <alternativeName>
        <fullName evidence="22">39S ribosomal protein L27, mitochondrial</fullName>
    </alternativeName>
    <alternativeName>
        <fullName evidence="21">Leucine-rich repeat-containing protein 59</fullName>
    </alternativeName>
</protein>
<dbReference type="GO" id="GO:0005635">
    <property type="term" value="C:nuclear envelope"/>
    <property type="evidence" value="ECO:0007669"/>
    <property type="project" value="UniProtKB-SubCell"/>
</dbReference>
<keyword evidence="19" id="KW-0687">Ribonucleoprotein</keyword>
<evidence type="ECO:0000256" key="21">
    <source>
        <dbReference type="ARBA" id="ARBA00071424"/>
    </source>
</evidence>
<feature type="compositionally biased region" description="Basic and acidic residues" evidence="23">
    <location>
        <begin position="173"/>
        <end position="220"/>
    </location>
</feature>
<dbReference type="GO" id="GO:0006412">
    <property type="term" value="P:translation"/>
    <property type="evidence" value="ECO:0007669"/>
    <property type="project" value="InterPro"/>
</dbReference>
<evidence type="ECO:0000256" key="4">
    <source>
        <dbReference type="ARBA" id="ARBA00004648"/>
    </source>
</evidence>
<dbReference type="SUPFAM" id="SSF110324">
    <property type="entry name" value="Ribosomal L27 protein-like"/>
    <property type="match status" value="1"/>
</dbReference>
<keyword evidence="11" id="KW-0809">Transit peptide</keyword>
<evidence type="ECO:0000256" key="17">
    <source>
        <dbReference type="ARBA" id="ARBA00023136"/>
    </source>
</evidence>
<reference evidence="24" key="1">
    <citation type="submission" date="2025-08" db="UniProtKB">
        <authorList>
            <consortium name="Ensembl"/>
        </authorList>
    </citation>
    <scope>IDENTIFICATION</scope>
</reference>
<dbReference type="InterPro" id="IPR001611">
    <property type="entry name" value="Leu-rich_rpt"/>
</dbReference>
<sequence>MGRLFAEPLETLNLSFNRIMAKAGGKGVNLKDKLDGNELDLSLSDLNEIPVKELAALPKATILDLSCNNLTSLPSDFCSLTHLVKLDLSKNQLQQLPSDFGRLVNLQHLDLLNNRLVMLPVSFAQLKNLKWLDLKDNPLDPTLAKVAGDCLDEKQCKQAAIRVLQHMKTIQSEQDRERQRRLQAEREMEKKREAEQRAREAQERELRRREKAEEKERRRREYDALRAARQEMETQTKKENSEIPILAAPQVTAIAVRCASKKSGGSSKNLGGHSPGKRYGYKKTEGTFVHAGNTLATQRIIRWHPGAHVGMGCNKTLYALEDGIVRFTKEVYVPPPRSQESREVICRLPKGVVLYKTFINVVPTKEVGSFKLVTML</sequence>
<dbReference type="SUPFAM" id="SSF52058">
    <property type="entry name" value="L domain-like"/>
    <property type="match status" value="1"/>
</dbReference>
<evidence type="ECO:0000256" key="12">
    <source>
        <dbReference type="ARBA" id="ARBA00022968"/>
    </source>
</evidence>
<dbReference type="FunFam" id="2.40.50.100:FF:000031">
    <property type="entry name" value="39S ribosomal protein L27, mitochondrial"/>
    <property type="match status" value="1"/>
</dbReference>
<evidence type="ECO:0000256" key="8">
    <source>
        <dbReference type="ARBA" id="ARBA00022737"/>
    </source>
</evidence>
<keyword evidence="25" id="KW-1185">Reference proteome</keyword>
<reference evidence="24" key="2">
    <citation type="submission" date="2025-09" db="UniProtKB">
        <authorList>
            <consortium name="Ensembl"/>
        </authorList>
    </citation>
    <scope>IDENTIFICATION</scope>
</reference>
<evidence type="ECO:0000256" key="7">
    <source>
        <dbReference type="ARBA" id="ARBA00022692"/>
    </source>
</evidence>
<dbReference type="InterPro" id="IPR032675">
    <property type="entry name" value="LRR_dom_sf"/>
</dbReference>